<sequence>MNKKDLHGLISTSPAIQMLRLRNANWILPFLYNIFKEENMFSIPETRLIILLAEELGSHEDVEEDLEEAKINFGEDEETRSRKYILSWVQKRILQDLPDAEGNTQYQLSAHTEKVFQWMQNLQLRQHVGTESRFKLLFNSLRDIVENTEDDRTKRLEILKNKKSEIEKEIKAIEMGRGPERYSNAQVQERLELFTRLCYELISDFREVEDNFKNIHRSIVEQHTKAEQNKGAILGFAFDAYDTLRNSNQGKSFYAFWDFLMSREGNEDWRELTVQLAQLLEDRKIENDEYFLQNIKSLLLEQGKTVYSANDKMAEKLSRIISEKEIARHRRLRKQINGIKELVFGLIDNGDVSAGITLEDSAEIKMVMERKVALEQKKGVAEVVQPVATTEKIEDMVRFGRLLNMSYVNKKQLWAKVEEALKGKDTATLKEVLDHSPLEHGLAEVIGYYDFLREKSKQALTVQNTYELIPLNAEQTKFVEVPYLLFTKLQ</sequence>
<protein>
    <submittedName>
        <fullName evidence="2">DUF3375 family protein</fullName>
    </submittedName>
</protein>
<dbReference type="EMBL" id="WRXO01000008">
    <property type="protein sequence ID" value="MVT43757.1"/>
    <property type="molecule type" value="Genomic_DNA"/>
</dbReference>
<comment type="caution">
    <text evidence="2">The sequence shown here is derived from an EMBL/GenBank/DDBJ whole genome shotgun (WGS) entry which is preliminary data.</text>
</comment>
<feature type="coiled-coil region" evidence="1">
    <location>
        <begin position="149"/>
        <end position="176"/>
    </location>
</feature>
<dbReference type="AlphaFoldDB" id="A0A6N8JEX8"/>
<evidence type="ECO:0000313" key="2">
    <source>
        <dbReference type="EMBL" id="MVT43757.1"/>
    </source>
</evidence>
<dbReference type="InterPro" id="IPR021804">
    <property type="entry name" value="DUF3375"/>
</dbReference>
<gene>
    <name evidence="2" type="ORF">GO495_24395</name>
</gene>
<evidence type="ECO:0000313" key="3">
    <source>
        <dbReference type="Proteomes" id="UP000468388"/>
    </source>
</evidence>
<dbReference type="RefSeq" id="WP_157302566.1">
    <property type="nucleotide sequence ID" value="NZ_BAAAZB010000021.1"/>
</dbReference>
<dbReference type="Pfam" id="PF11855">
    <property type="entry name" value="DUF3375"/>
    <property type="match status" value="1"/>
</dbReference>
<proteinExistence type="predicted"/>
<keyword evidence="3" id="KW-1185">Reference proteome</keyword>
<evidence type="ECO:0000256" key="1">
    <source>
        <dbReference type="SAM" id="Coils"/>
    </source>
</evidence>
<accession>A0A6N8JEX8</accession>
<dbReference type="Proteomes" id="UP000468388">
    <property type="component" value="Unassembled WGS sequence"/>
</dbReference>
<reference evidence="2 3" key="1">
    <citation type="submission" date="2019-12" db="EMBL/GenBank/DDBJ databases">
        <title>The draft genomic sequence of strain Chitinophaga oryziterrae JCM 16595.</title>
        <authorList>
            <person name="Zhang X."/>
        </authorList>
    </citation>
    <scope>NUCLEOTIDE SEQUENCE [LARGE SCALE GENOMIC DNA]</scope>
    <source>
        <strain evidence="2 3">JCM 16595</strain>
    </source>
</reference>
<keyword evidence="1" id="KW-0175">Coiled coil</keyword>
<organism evidence="2 3">
    <name type="scientific">Chitinophaga oryziterrae</name>
    <dbReference type="NCBI Taxonomy" id="1031224"/>
    <lineage>
        <taxon>Bacteria</taxon>
        <taxon>Pseudomonadati</taxon>
        <taxon>Bacteroidota</taxon>
        <taxon>Chitinophagia</taxon>
        <taxon>Chitinophagales</taxon>
        <taxon>Chitinophagaceae</taxon>
        <taxon>Chitinophaga</taxon>
    </lineage>
</organism>
<feature type="coiled-coil region" evidence="1">
    <location>
        <begin position="52"/>
        <end position="79"/>
    </location>
</feature>
<name>A0A6N8JEX8_9BACT</name>
<dbReference type="OrthoDB" id="138803at2"/>